<comment type="caution">
    <text evidence="1">The sequence shown here is derived from an EMBL/GenBank/DDBJ whole genome shotgun (WGS) entry which is preliminary data.</text>
</comment>
<accession>A0A147I953</accession>
<dbReference type="PATRIC" id="fig|33051.3.peg.2624"/>
<dbReference type="InterPro" id="IPR016987">
    <property type="entry name" value="UCP023238"/>
</dbReference>
<organism evidence="1 2">
    <name type="scientific">Sphingomonas sanguinis</name>
    <dbReference type="NCBI Taxonomy" id="33051"/>
    <lineage>
        <taxon>Bacteria</taxon>
        <taxon>Pseudomonadati</taxon>
        <taxon>Pseudomonadota</taxon>
        <taxon>Alphaproteobacteria</taxon>
        <taxon>Sphingomonadales</taxon>
        <taxon>Sphingomonadaceae</taxon>
        <taxon>Sphingomonas</taxon>
    </lineage>
</organism>
<evidence type="ECO:0000313" key="2">
    <source>
        <dbReference type="Proteomes" id="UP000072867"/>
    </source>
</evidence>
<gene>
    <name evidence="1" type="ORF">NS319_00815</name>
</gene>
<evidence type="ECO:0000313" key="1">
    <source>
        <dbReference type="EMBL" id="KTT75895.1"/>
    </source>
</evidence>
<name>A0A147I953_9SPHN</name>
<dbReference type="PIRSF" id="PIRSF032038">
    <property type="entry name" value="UCP023238"/>
    <property type="match status" value="1"/>
</dbReference>
<reference evidence="1 2" key="1">
    <citation type="journal article" date="2016" name="Front. Microbiol.">
        <title>Genomic Resource of Rice Seed Associated Bacteria.</title>
        <authorList>
            <person name="Midha S."/>
            <person name="Bansal K."/>
            <person name="Sharma S."/>
            <person name="Kumar N."/>
            <person name="Patil P.P."/>
            <person name="Chaudhry V."/>
            <person name="Patil P.B."/>
        </authorList>
    </citation>
    <scope>NUCLEOTIDE SEQUENCE [LARGE SCALE GENOMIC DNA]</scope>
    <source>
        <strain evidence="1 2">NS319</strain>
    </source>
</reference>
<dbReference type="Proteomes" id="UP000072867">
    <property type="component" value="Unassembled WGS sequence"/>
</dbReference>
<protein>
    <submittedName>
        <fullName evidence="1">Uncharacterized protein</fullName>
    </submittedName>
</protein>
<dbReference type="EMBL" id="LDTD01000005">
    <property type="protein sequence ID" value="KTT75895.1"/>
    <property type="molecule type" value="Genomic_DNA"/>
</dbReference>
<sequence>MVATSALADPKDGRSSLVAAAAQCTTIAQAAERLACYDKAVNALLSAEQKREVVVIDRAQVRQTRKALFGLNLPNFGLFGDTTDRNSPDAVTQIETTLTKAEMNGGAWLFILADGARWRQTDDNILGGRPRVGDKVVIRRGALGSFKLSLAGQPAIKVRREN</sequence>
<proteinExistence type="predicted"/>
<dbReference type="AlphaFoldDB" id="A0A147I953"/>